<dbReference type="AlphaFoldDB" id="A0A1S8A8K0"/>
<gene>
    <name evidence="2" type="ORF">SAMD00023353_3101340</name>
</gene>
<organism evidence="2">
    <name type="scientific">Rosellinia necatrix</name>
    <name type="common">White root-rot fungus</name>
    <dbReference type="NCBI Taxonomy" id="77044"/>
    <lineage>
        <taxon>Eukaryota</taxon>
        <taxon>Fungi</taxon>
        <taxon>Dikarya</taxon>
        <taxon>Ascomycota</taxon>
        <taxon>Pezizomycotina</taxon>
        <taxon>Sordariomycetes</taxon>
        <taxon>Xylariomycetidae</taxon>
        <taxon>Xylariales</taxon>
        <taxon>Xylariaceae</taxon>
        <taxon>Rosellinia</taxon>
    </lineage>
</organism>
<dbReference type="Proteomes" id="UP000054516">
    <property type="component" value="Unassembled WGS sequence"/>
</dbReference>
<feature type="region of interest" description="Disordered" evidence="1">
    <location>
        <begin position="1"/>
        <end position="88"/>
    </location>
</feature>
<protein>
    <submittedName>
        <fullName evidence="2">Uncharacterized protein</fullName>
    </submittedName>
</protein>
<feature type="compositionally biased region" description="Pro residues" evidence="1">
    <location>
        <begin position="39"/>
        <end position="53"/>
    </location>
</feature>
<sequence>MTSSKVPNNPKNKDRNTLSNKILNPPPHPMVNNPAAVQPAPPSPSLQPTPPSSPIEQPLVRADPAKAVTNTPHTSGCDEEVTDEDKTPIEGALTLDYKGVDEGWDDKSGKYKIVELTDSGDDKFG</sequence>
<evidence type="ECO:0000313" key="3">
    <source>
        <dbReference type="Proteomes" id="UP000054516"/>
    </source>
</evidence>
<feature type="compositionally biased region" description="Polar residues" evidence="1">
    <location>
        <begin position="1"/>
        <end position="10"/>
    </location>
</feature>
<accession>A0A1S8A8K0</accession>
<keyword evidence="3" id="KW-1185">Reference proteome</keyword>
<reference evidence="2" key="1">
    <citation type="submission" date="2016-03" db="EMBL/GenBank/DDBJ databases">
        <title>Draft genome sequence of Rosellinia necatrix.</title>
        <authorList>
            <person name="Kanematsu S."/>
        </authorList>
    </citation>
    <scope>NUCLEOTIDE SEQUENCE [LARGE SCALE GENOMIC DNA]</scope>
    <source>
        <strain evidence="2">W97</strain>
    </source>
</reference>
<evidence type="ECO:0000256" key="1">
    <source>
        <dbReference type="SAM" id="MobiDB-lite"/>
    </source>
</evidence>
<dbReference type="EMBL" id="DF977476">
    <property type="protein sequence ID" value="GAW26436.1"/>
    <property type="molecule type" value="Genomic_DNA"/>
</dbReference>
<evidence type="ECO:0000313" key="2">
    <source>
        <dbReference type="EMBL" id="GAW26436.1"/>
    </source>
</evidence>
<name>A0A1S8A8K0_ROSNE</name>
<proteinExistence type="predicted"/>